<gene>
    <name evidence="1" type="ORF">GNE12_22715</name>
</gene>
<reference evidence="1 2" key="1">
    <citation type="submission" date="2019-11" db="EMBL/GenBank/DDBJ databases">
        <title>Comparison of genomes from free-living endosymbiotic cyanobacteria isolated from Azolla.</title>
        <authorList>
            <person name="Thiel T."/>
            <person name="Pratte B."/>
        </authorList>
    </citation>
    <scope>NUCLEOTIDE SEQUENCE [LARGE SCALE GENOMIC DNA]</scope>
    <source>
        <strain evidence="1 2">N2B</strain>
    </source>
</reference>
<dbReference type="NCBIfam" id="TIGR02595">
    <property type="entry name" value="PEP_CTERM"/>
    <property type="match status" value="1"/>
</dbReference>
<dbReference type="Proteomes" id="UP000570851">
    <property type="component" value="Unassembled WGS sequence"/>
</dbReference>
<accession>A0ABR6SE66</accession>
<evidence type="ECO:0000313" key="2">
    <source>
        <dbReference type="Proteomes" id="UP000570851"/>
    </source>
</evidence>
<name>A0ABR6SE66_ANAVA</name>
<proteinExistence type="predicted"/>
<keyword evidence="2" id="KW-1185">Reference proteome</keyword>
<organism evidence="1 2">
    <name type="scientific">Trichormus variabilis N2B</name>
    <dbReference type="NCBI Taxonomy" id="2681315"/>
    <lineage>
        <taxon>Bacteria</taxon>
        <taxon>Bacillati</taxon>
        <taxon>Cyanobacteriota</taxon>
        <taxon>Cyanophyceae</taxon>
        <taxon>Nostocales</taxon>
        <taxon>Nostocaceae</taxon>
        <taxon>Trichormus</taxon>
    </lineage>
</organism>
<sequence>MKSTNKTFKHLLLTITSAFVSTAVGIGGYTSQAQAAKLGNIVQNGDFTYCPQNVCDPNELLNPNDPTRANPFIRGWFNSTQNETFYTTYLENYTVDRESDYSRSVRMAASADFTYISQNLNTKKNQRYRLTYYLANSDEENLSTFRTYIGGNLVEERSDIPFQDFTQYTLDFIATSKITELKFASFQQKAWYNIDNISVVRINDDGQQSTSVPEPSIMAGLAVVTMMGMRHRKNRLASSGKSQFELV</sequence>
<dbReference type="RefSeq" id="WP_011320749.1">
    <property type="nucleotide sequence ID" value="NZ_JACKZP010000125.1"/>
</dbReference>
<dbReference type="EMBL" id="JACKZP010000125">
    <property type="protein sequence ID" value="MBC1304732.1"/>
    <property type="molecule type" value="Genomic_DNA"/>
</dbReference>
<dbReference type="Gene3D" id="2.60.120.260">
    <property type="entry name" value="Galactose-binding domain-like"/>
    <property type="match status" value="1"/>
</dbReference>
<dbReference type="GeneID" id="58726874"/>
<comment type="caution">
    <text evidence="1">The sequence shown here is derived from an EMBL/GenBank/DDBJ whole genome shotgun (WGS) entry which is preliminary data.</text>
</comment>
<dbReference type="InterPro" id="IPR013424">
    <property type="entry name" value="Ice-binding_C"/>
</dbReference>
<evidence type="ECO:0000313" key="1">
    <source>
        <dbReference type="EMBL" id="MBC1304732.1"/>
    </source>
</evidence>
<protein>
    <submittedName>
        <fullName evidence="1">PEP-CTERM sorting domain-containing protein</fullName>
    </submittedName>
</protein>